<dbReference type="Pfam" id="PF01400">
    <property type="entry name" value="Astacin"/>
    <property type="match status" value="1"/>
</dbReference>
<keyword evidence="4" id="KW-1185">Reference proteome</keyword>
<evidence type="ECO:0000259" key="2">
    <source>
        <dbReference type="PROSITE" id="PS51864"/>
    </source>
</evidence>
<comment type="caution">
    <text evidence="1">Lacks conserved residue(s) required for the propagation of feature annotation.</text>
</comment>
<dbReference type="GO" id="GO:0004222">
    <property type="term" value="F:metalloendopeptidase activity"/>
    <property type="evidence" value="ECO:0007669"/>
    <property type="project" value="InterPro"/>
</dbReference>
<dbReference type="Gene3D" id="3.40.390.10">
    <property type="entry name" value="Collagenase (Catalytic Domain)"/>
    <property type="match status" value="1"/>
</dbReference>
<protein>
    <recommendedName>
        <fullName evidence="2">Peptidase M12A domain-containing protein</fullName>
    </recommendedName>
</protein>
<dbReference type="AlphaFoldDB" id="A8DW62"/>
<evidence type="ECO:0000313" key="4">
    <source>
        <dbReference type="Proteomes" id="UP000001593"/>
    </source>
</evidence>
<dbReference type="HOGENOM" id="CLU_2929443_0_0_1"/>
<dbReference type="PANTHER" id="PTHR10127">
    <property type="entry name" value="DISCOIDIN, CUB, EGF, LAMININ , AND ZINC METALLOPROTEASE DOMAIN CONTAINING"/>
    <property type="match status" value="1"/>
</dbReference>
<dbReference type="EMBL" id="DS479188">
    <property type="protein sequence ID" value="EDO25547.1"/>
    <property type="molecule type" value="Genomic_DNA"/>
</dbReference>
<feature type="non-terminal residue" evidence="3">
    <location>
        <position position="1"/>
    </location>
</feature>
<dbReference type="InterPro" id="IPR001506">
    <property type="entry name" value="Peptidase_M12A"/>
</dbReference>
<sequence>YEYTSIMHYGKNFFGKISEDNSRILTTIITKNKDYQDKIGQREGLSDTDVDAANKLYDCLG</sequence>
<reference evidence="3 4" key="1">
    <citation type="journal article" date="2007" name="Science">
        <title>Sea anemone genome reveals ancestral eumetazoan gene repertoire and genomic organization.</title>
        <authorList>
            <person name="Putnam N.H."/>
            <person name="Srivastava M."/>
            <person name="Hellsten U."/>
            <person name="Dirks B."/>
            <person name="Chapman J."/>
            <person name="Salamov A."/>
            <person name="Terry A."/>
            <person name="Shapiro H."/>
            <person name="Lindquist E."/>
            <person name="Kapitonov V.V."/>
            <person name="Jurka J."/>
            <person name="Genikhovich G."/>
            <person name="Grigoriev I.V."/>
            <person name="Lucas S.M."/>
            <person name="Steele R.E."/>
            <person name="Finnerty J.R."/>
            <person name="Technau U."/>
            <person name="Martindale M.Q."/>
            <person name="Rokhsar D.S."/>
        </authorList>
    </citation>
    <scope>NUCLEOTIDE SEQUENCE [LARGE SCALE GENOMIC DNA]</scope>
    <source>
        <strain evidence="4">CH2 X CH6</strain>
    </source>
</reference>
<dbReference type="GO" id="GO:0006508">
    <property type="term" value="P:proteolysis"/>
    <property type="evidence" value="ECO:0007669"/>
    <property type="project" value="InterPro"/>
</dbReference>
<proteinExistence type="predicted"/>
<dbReference type="InterPro" id="IPR024079">
    <property type="entry name" value="MetalloPept_cat_dom_sf"/>
</dbReference>
<organism evidence="3 4">
    <name type="scientific">Nematostella vectensis</name>
    <name type="common">Starlet sea anemone</name>
    <dbReference type="NCBI Taxonomy" id="45351"/>
    <lineage>
        <taxon>Eukaryota</taxon>
        <taxon>Metazoa</taxon>
        <taxon>Cnidaria</taxon>
        <taxon>Anthozoa</taxon>
        <taxon>Hexacorallia</taxon>
        <taxon>Actiniaria</taxon>
        <taxon>Edwardsiidae</taxon>
        <taxon>Nematostella</taxon>
    </lineage>
</organism>
<name>A8DW62_NEMVE</name>
<dbReference type="PhylomeDB" id="A8DW62"/>
<evidence type="ECO:0000256" key="1">
    <source>
        <dbReference type="PROSITE-ProRule" id="PRU01211"/>
    </source>
</evidence>
<feature type="domain" description="Peptidase M12A" evidence="2">
    <location>
        <begin position="1"/>
        <end position="60"/>
    </location>
</feature>
<accession>A8DW62</accession>
<gene>
    <name evidence="3" type="ORF">NEMVEDRAFT_v1g157090</name>
</gene>
<dbReference type="Proteomes" id="UP000001593">
    <property type="component" value="Unassembled WGS sequence"/>
</dbReference>
<dbReference type="SUPFAM" id="SSF55486">
    <property type="entry name" value="Metalloproteases ('zincins'), catalytic domain"/>
    <property type="match status" value="1"/>
</dbReference>
<dbReference type="PANTHER" id="PTHR10127:SF850">
    <property type="entry name" value="METALLOENDOPEPTIDASE"/>
    <property type="match status" value="1"/>
</dbReference>
<dbReference type="PROSITE" id="PS51864">
    <property type="entry name" value="ASTACIN"/>
    <property type="match status" value="1"/>
</dbReference>
<evidence type="ECO:0000313" key="3">
    <source>
        <dbReference type="EMBL" id="EDO25547.1"/>
    </source>
</evidence>
<dbReference type="InParanoid" id="A8DW62"/>